<dbReference type="AlphaFoldDB" id="C0FXC8"/>
<accession>C0FXC8</accession>
<organism evidence="1 2">
    <name type="scientific">Roseburia inulinivorans DSM 16841</name>
    <dbReference type="NCBI Taxonomy" id="622312"/>
    <lineage>
        <taxon>Bacteria</taxon>
        <taxon>Bacillati</taxon>
        <taxon>Bacillota</taxon>
        <taxon>Clostridia</taxon>
        <taxon>Lachnospirales</taxon>
        <taxon>Lachnospiraceae</taxon>
        <taxon>Roseburia</taxon>
    </lineage>
</organism>
<evidence type="ECO:0000313" key="2">
    <source>
        <dbReference type="Proteomes" id="UP000003561"/>
    </source>
</evidence>
<dbReference type="EMBL" id="ACFY01000143">
    <property type="protein sequence ID" value="EEG92788.1"/>
    <property type="molecule type" value="Genomic_DNA"/>
</dbReference>
<gene>
    <name evidence="1" type="ORF">ROSEINA2194_03408</name>
</gene>
<protein>
    <submittedName>
        <fullName evidence="1">Uncharacterized protein</fullName>
    </submittedName>
</protein>
<dbReference type="Proteomes" id="UP000003561">
    <property type="component" value="Unassembled WGS sequence"/>
</dbReference>
<comment type="caution">
    <text evidence="1">The sequence shown here is derived from an EMBL/GenBank/DDBJ whole genome shotgun (WGS) entry which is preliminary data.</text>
</comment>
<proteinExistence type="predicted"/>
<name>C0FXC8_9FIRM</name>
<sequence>MNLPCLTSGYFILSYFPRLNYVFYKFCNYLYCHFDLCHVSEFNDIIAYIALQKQPVLCGDIQRAGGGV</sequence>
<reference evidence="1 2" key="2">
    <citation type="submission" date="2009-03" db="EMBL/GenBank/DDBJ databases">
        <title>Draft genome sequence of Roseburia inulinivorans (DSM 16841).</title>
        <authorList>
            <person name="Sudarsanam P."/>
            <person name="Ley R."/>
            <person name="Guruge J."/>
            <person name="Turnbaugh P.J."/>
            <person name="Mahowald M."/>
            <person name="Liep D."/>
            <person name="Gordon J."/>
        </authorList>
    </citation>
    <scope>NUCLEOTIDE SEQUENCE [LARGE SCALE GENOMIC DNA]</scope>
    <source>
        <strain evidence="1 2">DSM 16841</strain>
    </source>
</reference>
<evidence type="ECO:0000313" key="1">
    <source>
        <dbReference type="EMBL" id="EEG92788.1"/>
    </source>
</evidence>
<reference evidence="1 2" key="1">
    <citation type="submission" date="2009-02" db="EMBL/GenBank/DDBJ databases">
        <authorList>
            <person name="Fulton L."/>
            <person name="Clifton S."/>
            <person name="Fulton B."/>
            <person name="Xu J."/>
            <person name="Minx P."/>
            <person name="Pepin K.H."/>
            <person name="Johnson M."/>
            <person name="Bhonagiri V."/>
            <person name="Nash W.E."/>
            <person name="Mardis E.R."/>
            <person name="Wilson R.K."/>
        </authorList>
    </citation>
    <scope>NUCLEOTIDE SEQUENCE [LARGE SCALE GENOMIC DNA]</scope>
    <source>
        <strain evidence="1 2">DSM 16841</strain>
    </source>
</reference>